<accession>A0A6N1NHM8</accession>
<dbReference type="EMBL" id="MF405918">
    <property type="protein sequence ID" value="QKU34150.1"/>
    <property type="molecule type" value="Genomic_DNA"/>
</dbReference>
<proteinExistence type="predicted"/>
<reference evidence="1" key="2">
    <citation type="journal article" date="2018" name="Nat. Commun.">
        <title>Tailed giant Tupanvirus possesses the most complete translational apparatus of the known virosphere.</title>
        <authorList>
            <person name="Abrahao J."/>
            <person name="Silva L."/>
            <person name="Silva L.S."/>
            <person name="Khalil J.Y.B."/>
            <person name="Rodrigues R."/>
            <person name="Arantes T."/>
            <person name="Assis F."/>
            <person name="Boratto P."/>
            <person name="Andrade M."/>
            <person name="Kroon E.G."/>
            <person name="Ribeiro B."/>
            <person name="Bergier I."/>
            <person name="Seligmann H."/>
            <person name="Ghigo E."/>
            <person name="Colson P."/>
            <person name="Levasseur A."/>
            <person name="Kroemer G."/>
            <person name="Raoult D."/>
            <person name="La Scola B."/>
        </authorList>
    </citation>
    <scope>NUCLEOTIDE SEQUENCE [LARGE SCALE GENOMIC DNA]</scope>
    <source>
        <strain evidence="1">Deep ocean</strain>
    </source>
</reference>
<dbReference type="KEGG" id="vg:80517460"/>
<evidence type="ECO:0000313" key="1">
    <source>
        <dbReference type="EMBL" id="QKU34150.1"/>
    </source>
</evidence>
<name>A0A6N1NHM8_9VIRU</name>
<dbReference type="GeneID" id="80517460"/>
<sequence length="170" mass="19752">MYLKLLQMSTTIYKEKILAVNYKYVTLSKFGTAIKFGECNKIDKTSDLYNSCLQHSNKNIKPLAWIYLGMGHNAVVIDDGNEFYHFLHVGGSNDWERIARTKAYHLYKFDEPSGKMNDLNNNTFIYPNDINMVEAVEKIYNKLAYGTDLLKDMEKFDEAFNKAITELKFD</sequence>
<dbReference type="RefSeq" id="YP_010780769.1">
    <property type="nucleotide sequence ID" value="NC_075038.1"/>
</dbReference>
<reference evidence="1" key="1">
    <citation type="submission" date="2017-06" db="EMBL/GenBank/DDBJ databases">
        <authorList>
            <person name="Assis F.L."/>
            <person name="Abrahao J.S."/>
            <person name="Silva L."/>
            <person name="Khalil J.B."/>
            <person name="Rodrigues R."/>
            <person name="Silva L.S."/>
            <person name="Boratto P."/>
            <person name="Andrade M."/>
            <person name="Kroon E.G."/>
            <person name="Ribeiro B."/>
            <person name="Bergier I."/>
            <person name="Seligmann H."/>
            <person name="Ghigo E."/>
            <person name="Colson P."/>
            <person name="Levasseur A."/>
            <person name="Raoult D."/>
            <person name="Scola B.L."/>
        </authorList>
    </citation>
    <scope>NUCLEOTIDE SEQUENCE</scope>
    <source>
        <strain evidence="1">Deep ocean</strain>
    </source>
</reference>
<organism evidence="1">
    <name type="scientific">Tupanvirus deep ocean</name>
    <dbReference type="NCBI Taxonomy" id="2126984"/>
    <lineage>
        <taxon>Viruses</taxon>
        <taxon>Varidnaviria</taxon>
        <taxon>Bamfordvirae</taxon>
        <taxon>Nucleocytoviricota</taxon>
        <taxon>Megaviricetes</taxon>
        <taxon>Imitervirales</taxon>
        <taxon>Mimiviridae</taxon>
        <taxon>Megamimivirinae</taxon>
        <taxon>Tupanvirus</taxon>
        <taxon>Tupanvirus altamarinense</taxon>
    </lineage>
</organism>
<protein>
    <submittedName>
        <fullName evidence="1">Putative ORFan</fullName>
    </submittedName>
</protein>